<name>A0A2P2PTN8_RHIMU</name>
<protein>
    <submittedName>
        <fullName evidence="1">Uncharacterized protein</fullName>
    </submittedName>
</protein>
<dbReference type="AlphaFoldDB" id="A0A2P2PTN8"/>
<accession>A0A2P2PTN8</accession>
<proteinExistence type="predicted"/>
<organism evidence="1">
    <name type="scientific">Rhizophora mucronata</name>
    <name type="common">Asiatic mangrove</name>
    <dbReference type="NCBI Taxonomy" id="61149"/>
    <lineage>
        <taxon>Eukaryota</taxon>
        <taxon>Viridiplantae</taxon>
        <taxon>Streptophyta</taxon>
        <taxon>Embryophyta</taxon>
        <taxon>Tracheophyta</taxon>
        <taxon>Spermatophyta</taxon>
        <taxon>Magnoliopsida</taxon>
        <taxon>eudicotyledons</taxon>
        <taxon>Gunneridae</taxon>
        <taxon>Pentapetalae</taxon>
        <taxon>rosids</taxon>
        <taxon>fabids</taxon>
        <taxon>Malpighiales</taxon>
        <taxon>Rhizophoraceae</taxon>
        <taxon>Rhizophora</taxon>
    </lineage>
</organism>
<dbReference type="EMBL" id="GGEC01077591">
    <property type="protein sequence ID" value="MBX58075.1"/>
    <property type="molecule type" value="Transcribed_RNA"/>
</dbReference>
<evidence type="ECO:0000313" key="1">
    <source>
        <dbReference type="EMBL" id="MBX58075.1"/>
    </source>
</evidence>
<reference evidence="1" key="1">
    <citation type="submission" date="2018-02" db="EMBL/GenBank/DDBJ databases">
        <title>Rhizophora mucronata_Transcriptome.</title>
        <authorList>
            <person name="Meera S.P."/>
            <person name="Sreeshan A."/>
            <person name="Augustine A."/>
        </authorList>
    </citation>
    <scope>NUCLEOTIDE SEQUENCE</scope>
    <source>
        <tissue evidence="1">Leaf</tissue>
    </source>
</reference>
<sequence length="19" mass="2229">MFMQNFRLIVVNCKAILTS</sequence>